<sequence length="154" mass="17496">MAAAAAGVIGGNGSSWINQFKDKSRKNKVVANRVMVSCVSSSVMDPYQTLRIRPGASENEVKKAFRQLALQYHPDVCRGSNCGVQFHEINEAYDIVMSNLREETTPLQMYETYDEGEDDSMRGMNDPDWDMWEEWMGWEGAGIRDYTSHINPYI</sequence>
<comment type="caution">
    <text evidence="2">The sequence shown here is derived from an EMBL/GenBank/DDBJ whole genome shotgun (WGS) entry which is preliminary data.</text>
</comment>
<dbReference type="Gene3D" id="1.10.287.110">
    <property type="entry name" value="DnaJ domain"/>
    <property type="match status" value="1"/>
</dbReference>
<gene>
    <name evidence="2" type="ORF">M0R45_031384</name>
</gene>
<evidence type="ECO:0000313" key="3">
    <source>
        <dbReference type="Proteomes" id="UP001457282"/>
    </source>
</evidence>
<dbReference type="PRINTS" id="PR00625">
    <property type="entry name" value="JDOMAIN"/>
</dbReference>
<keyword evidence="3" id="KW-1185">Reference proteome</keyword>
<evidence type="ECO:0000313" key="2">
    <source>
        <dbReference type="EMBL" id="KAK9922947.1"/>
    </source>
</evidence>
<dbReference type="InterPro" id="IPR036869">
    <property type="entry name" value="J_dom_sf"/>
</dbReference>
<name>A0AAW1WEJ2_RUBAR</name>
<dbReference type="Proteomes" id="UP001457282">
    <property type="component" value="Unassembled WGS sequence"/>
</dbReference>
<organism evidence="2 3">
    <name type="scientific">Rubus argutus</name>
    <name type="common">Southern blackberry</name>
    <dbReference type="NCBI Taxonomy" id="59490"/>
    <lineage>
        <taxon>Eukaryota</taxon>
        <taxon>Viridiplantae</taxon>
        <taxon>Streptophyta</taxon>
        <taxon>Embryophyta</taxon>
        <taxon>Tracheophyta</taxon>
        <taxon>Spermatophyta</taxon>
        <taxon>Magnoliopsida</taxon>
        <taxon>eudicotyledons</taxon>
        <taxon>Gunneridae</taxon>
        <taxon>Pentapetalae</taxon>
        <taxon>rosids</taxon>
        <taxon>fabids</taxon>
        <taxon>Rosales</taxon>
        <taxon>Rosaceae</taxon>
        <taxon>Rosoideae</taxon>
        <taxon>Rosoideae incertae sedis</taxon>
        <taxon>Rubus</taxon>
    </lineage>
</organism>
<protein>
    <recommendedName>
        <fullName evidence="1">J domain-containing protein</fullName>
    </recommendedName>
</protein>
<dbReference type="FunFam" id="1.10.287.110:FF:000084">
    <property type="entry name" value="chaperone protein dnaJ 8, chloroplastic"/>
    <property type="match status" value="1"/>
</dbReference>
<dbReference type="SUPFAM" id="SSF46565">
    <property type="entry name" value="Chaperone J-domain"/>
    <property type="match status" value="1"/>
</dbReference>
<dbReference type="CDD" id="cd06257">
    <property type="entry name" value="DnaJ"/>
    <property type="match status" value="1"/>
</dbReference>
<dbReference type="PANTHER" id="PTHR24074">
    <property type="entry name" value="CO-CHAPERONE PROTEIN DJLA"/>
    <property type="match status" value="1"/>
</dbReference>
<dbReference type="EMBL" id="JBEDUW010000006">
    <property type="protein sequence ID" value="KAK9922947.1"/>
    <property type="molecule type" value="Genomic_DNA"/>
</dbReference>
<proteinExistence type="predicted"/>
<reference evidence="2 3" key="1">
    <citation type="journal article" date="2023" name="G3 (Bethesda)">
        <title>A chromosome-length genome assembly and annotation of blackberry (Rubus argutus, cv. 'Hillquist').</title>
        <authorList>
            <person name="Bruna T."/>
            <person name="Aryal R."/>
            <person name="Dudchenko O."/>
            <person name="Sargent D.J."/>
            <person name="Mead D."/>
            <person name="Buti M."/>
            <person name="Cavallini A."/>
            <person name="Hytonen T."/>
            <person name="Andres J."/>
            <person name="Pham M."/>
            <person name="Weisz D."/>
            <person name="Mascagni F."/>
            <person name="Usai G."/>
            <person name="Natali L."/>
            <person name="Bassil N."/>
            <person name="Fernandez G.E."/>
            <person name="Lomsadze A."/>
            <person name="Armour M."/>
            <person name="Olukolu B."/>
            <person name="Poorten T."/>
            <person name="Britton C."/>
            <person name="Davik J."/>
            <person name="Ashrafi H."/>
            <person name="Aiden E.L."/>
            <person name="Borodovsky M."/>
            <person name="Worthington M."/>
        </authorList>
    </citation>
    <scope>NUCLEOTIDE SEQUENCE [LARGE SCALE GENOMIC DNA]</scope>
    <source>
        <strain evidence="2">PI 553951</strain>
    </source>
</reference>
<feature type="domain" description="J" evidence="1">
    <location>
        <begin position="45"/>
        <end position="114"/>
    </location>
</feature>
<dbReference type="InterPro" id="IPR050817">
    <property type="entry name" value="DjlA_DnaK_co-chaperone"/>
</dbReference>
<dbReference type="InterPro" id="IPR001623">
    <property type="entry name" value="DnaJ_domain"/>
</dbReference>
<dbReference type="SMART" id="SM00271">
    <property type="entry name" value="DnaJ"/>
    <property type="match status" value="1"/>
</dbReference>
<evidence type="ECO:0000259" key="1">
    <source>
        <dbReference type="PROSITE" id="PS50076"/>
    </source>
</evidence>
<dbReference type="AlphaFoldDB" id="A0AAW1WEJ2"/>
<dbReference type="PROSITE" id="PS50076">
    <property type="entry name" value="DNAJ_2"/>
    <property type="match status" value="1"/>
</dbReference>
<dbReference type="Pfam" id="PF00226">
    <property type="entry name" value="DnaJ"/>
    <property type="match status" value="1"/>
</dbReference>
<accession>A0AAW1WEJ2</accession>